<proteinExistence type="predicted"/>
<dbReference type="AlphaFoldDB" id="A0A4U6VR28"/>
<evidence type="ECO:0000313" key="1">
    <source>
        <dbReference type="EMBL" id="TKW31682.1"/>
    </source>
</evidence>
<sequence>MYGPAQDFGSTTKPSVRALAFGRGAAAGLGPLQNKRRDRTGRVPIHLPWAAPPASSCDGLGRNSLSHRKRDRLAGKYMDRPETLYHAERDGYRWKQSLGPAQESVKENGAKLSMRFGVSGRMELGKTIDFLFTLIVPHRQFYCWLATLLIGFGRQDLPPLVVKKKENTLKMPRDKEQNIEKRTKTTVVRNHTLCIFTSSLHYHLTSLLQN</sequence>
<keyword evidence="2" id="KW-1185">Reference proteome</keyword>
<name>A0A4U6VR28_SETVI</name>
<evidence type="ECO:0000313" key="2">
    <source>
        <dbReference type="Proteomes" id="UP000298652"/>
    </source>
</evidence>
<gene>
    <name evidence="1" type="ORF">SEVIR_2G121500v2</name>
</gene>
<dbReference type="Gramene" id="TKW31682">
    <property type="protein sequence ID" value="TKW31682"/>
    <property type="gene ID" value="SEVIR_2G121500v2"/>
</dbReference>
<dbReference type="Proteomes" id="UP000298652">
    <property type="component" value="Chromosome 2"/>
</dbReference>
<protein>
    <submittedName>
        <fullName evidence="1">Uncharacterized protein</fullName>
    </submittedName>
</protein>
<reference evidence="1" key="1">
    <citation type="submission" date="2019-03" db="EMBL/GenBank/DDBJ databases">
        <title>WGS assembly of Setaria viridis.</title>
        <authorList>
            <person name="Huang P."/>
            <person name="Jenkins J."/>
            <person name="Grimwood J."/>
            <person name="Barry K."/>
            <person name="Healey A."/>
            <person name="Mamidi S."/>
            <person name="Sreedasyam A."/>
            <person name="Shu S."/>
            <person name="Feldman M."/>
            <person name="Wu J."/>
            <person name="Yu Y."/>
            <person name="Chen C."/>
            <person name="Johnson J."/>
            <person name="Rokhsar D."/>
            <person name="Baxter I."/>
            <person name="Schmutz J."/>
            <person name="Brutnell T."/>
            <person name="Kellogg E."/>
        </authorList>
    </citation>
    <scope>NUCLEOTIDE SEQUENCE [LARGE SCALE GENOMIC DNA]</scope>
</reference>
<accession>A0A4U6VR28</accession>
<organism evidence="1 2">
    <name type="scientific">Setaria viridis</name>
    <name type="common">Green bristlegrass</name>
    <name type="synonym">Setaria italica subsp. viridis</name>
    <dbReference type="NCBI Taxonomy" id="4556"/>
    <lineage>
        <taxon>Eukaryota</taxon>
        <taxon>Viridiplantae</taxon>
        <taxon>Streptophyta</taxon>
        <taxon>Embryophyta</taxon>
        <taxon>Tracheophyta</taxon>
        <taxon>Spermatophyta</taxon>
        <taxon>Magnoliopsida</taxon>
        <taxon>Liliopsida</taxon>
        <taxon>Poales</taxon>
        <taxon>Poaceae</taxon>
        <taxon>PACMAD clade</taxon>
        <taxon>Panicoideae</taxon>
        <taxon>Panicodae</taxon>
        <taxon>Paniceae</taxon>
        <taxon>Cenchrinae</taxon>
        <taxon>Setaria</taxon>
    </lineage>
</organism>
<dbReference type="EMBL" id="CM016553">
    <property type="protein sequence ID" value="TKW31682.1"/>
    <property type="molecule type" value="Genomic_DNA"/>
</dbReference>